<keyword evidence="3" id="KW-1185">Reference proteome</keyword>
<reference evidence="2 3" key="1">
    <citation type="submission" date="2024-10" db="EMBL/GenBank/DDBJ databases">
        <title>The Natural Products Discovery Center: Release of the First 8490 Sequenced Strains for Exploring Actinobacteria Biosynthetic Diversity.</title>
        <authorList>
            <person name="Kalkreuter E."/>
            <person name="Kautsar S.A."/>
            <person name="Yang D."/>
            <person name="Bader C.D."/>
            <person name="Teijaro C.N."/>
            <person name="Fluegel L."/>
            <person name="Davis C.M."/>
            <person name="Simpson J.R."/>
            <person name="Lauterbach L."/>
            <person name="Steele A.D."/>
            <person name="Gui C."/>
            <person name="Meng S."/>
            <person name="Li G."/>
            <person name="Viehrig K."/>
            <person name="Ye F."/>
            <person name="Su P."/>
            <person name="Kiefer A.F."/>
            <person name="Nichols A."/>
            <person name="Cepeda A.J."/>
            <person name="Yan W."/>
            <person name="Fan B."/>
            <person name="Jiang Y."/>
            <person name="Adhikari A."/>
            <person name="Zheng C.-J."/>
            <person name="Schuster L."/>
            <person name="Cowan T.M."/>
            <person name="Smanski M.J."/>
            <person name="Chevrette M.G."/>
            <person name="De Carvalho L.P.S."/>
            <person name="Shen B."/>
        </authorList>
    </citation>
    <scope>NUCLEOTIDE SEQUENCE [LARGE SCALE GENOMIC DNA]</scope>
    <source>
        <strain evidence="2 3">NPDC020568</strain>
    </source>
</reference>
<name>A0ABW7TPU7_9NOCA</name>
<comment type="caution">
    <text evidence="2">The sequence shown here is derived from an EMBL/GenBank/DDBJ whole genome shotgun (WGS) entry which is preliminary data.</text>
</comment>
<accession>A0ABW7TPU7</accession>
<protein>
    <recommendedName>
        <fullName evidence="4">PPE domain-containing protein</fullName>
    </recommendedName>
</protein>
<feature type="compositionally biased region" description="Low complexity" evidence="1">
    <location>
        <begin position="337"/>
        <end position="354"/>
    </location>
</feature>
<dbReference type="EMBL" id="JBIRUQ010000005">
    <property type="protein sequence ID" value="MFI1463062.1"/>
    <property type="molecule type" value="Genomic_DNA"/>
</dbReference>
<gene>
    <name evidence="2" type="ORF">ACH4WX_20290</name>
</gene>
<evidence type="ECO:0000313" key="3">
    <source>
        <dbReference type="Proteomes" id="UP001611263"/>
    </source>
</evidence>
<feature type="compositionally biased region" description="Polar residues" evidence="1">
    <location>
        <begin position="369"/>
        <end position="378"/>
    </location>
</feature>
<evidence type="ECO:0008006" key="4">
    <source>
        <dbReference type="Google" id="ProtNLM"/>
    </source>
</evidence>
<feature type="region of interest" description="Disordered" evidence="1">
    <location>
        <begin position="247"/>
        <end position="448"/>
    </location>
</feature>
<evidence type="ECO:0000313" key="2">
    <source>
        <dbReference type="EMBL" id="MFI1463062.1"/>
    </source>
</evidence>
<sequence length="448" mass="45537">MPFPFAIAAVAVAAVGSVKYVVDEVTGNYDESEGNRNNASDAAGTAEQEWSGDRTHINNELARVSQGFDGEYAPATATKEAFKTWTHQQIWEALNGSAQHPAVASGDINAGADGWRRATEDLSLALDGFGKGVESDIANLWGGQAANVAMEGTRAFVTDAQRLVRSFEMVANGIDLMQGYLAQAKMSIVPPVEVSGFDEFVGHVPGNGLLKAAKHRANEAQAQAQDLMIEFYQPGVTAVDTKTPVLPVTKSPIGGGPGTQQPVGPGGTQNPAGTNPNGTDPAGTNPPGTNPQEPAAPGQETPQETSPAGTETPASTTPSTSTTPANTVPLEEPVGRPSTTPGSPSTTSGAPMLGAPGGQQPPGVPGRTVSGSPGTPNQAGGPAGRAGSPAGATRGMSGMPGMMGAGGQRGRGEDDDDHKIPDYLVQDRSSELLGDQPRVLPPGGVIGG</sequence>
<feature type="compositionally biased region" description="Low complexity" evidence="1">
    <location>
        <begin position="385"/>
        <end position="400"/>
    </location>
</feature>
<feature type="region of interest" description="Disordered" evidence="1">
    <location>
        <begin position="28"/>
        <end position="51"/>
    </location>
</feature>
<dbReference type="GeneID" id="93507043"/>
<evidence type="ECO:0000256" key="1">
    <source>
        <dbReference type="SAM" id="MobiDB-lite"/>
    </source>
</evidence>
<dbReference type="Proteomes" id="UP001611263">
    <property type="component" value="Unassembled WGS sequence"/>
</dbReference>
<feature type="compositionally biased region" description="Low complexity" evidence="1">
    <location>
        <begin position="305"/>
        <end position="327"/>
    </location>
</feature>
<proteinExistence type="predicted"/>
<organism evidence="2 3">
    <name type="scientific">Nocardia carnea</name>
    <dbReference type="NCBI Taxonomy" id="37328"/>
    <lineage>
        <taxon>Bacteria</taxon>
        <taxon>Bacillati</taxon>
        <taxon>Actinomycetota</taxon>
        <taxon>Actinomycetes</taxon>
        <taxon>Mycobacteriales</taxon>
        <taxon>Nocardiaceae</taxon>
        <taxon>Nocardia</taxon>
    </lineage>
</organism>
<dbReference type="RefSeq" id="WP_051157934.1">
    <property type="nucleotide sequence ID" value="NZ_JBIRUQ010000005.1"/>
</dbReference>